<gene>
    <name evidence="3" type="ORF">D9O36_15220</name>
</gene>
<dbReference type="AlphaFoldDB" id="A0A7X3D2K5"/>
<feature type="chain" id="PRO_5031419237" description="Lipoprotein" evidence="2">
    <location>
        <begin position="24"/>
        <end position="226"/>
    </location>
</feature>
<feature type="compositionally biased region" description="Acidic residues" evidence="1">
    <location>
        <begin position="59"/>
        <end position="79"/>
    </location>
</feature>
<dbReference type="OrthoDB" id="1134603at2"/>
<dbReference type="EMBL" id="RCNR01000034">
    <property type="protein sequence ID" value="MUH37201.1"/>
    <property type="molecule type" value="Genomic_DNA"/>
</dbReference>
<evidence type="ECO:0000313" key="4">
    <source>
        <dbReference type="Proteomes" id="UP000540519"/>
    </source>
</evidence>
<dbReference type="PROSITE" id="PS51257">
    <property type="entry name" value="PROKAR_LIPOPROTEIN"/>
    <property type="match status" value="1"/>
</dbReference>
<evidence type="ECO:0000256" key="1">
    <source>
        <dbReference type="SAM" id="MobiDB-lite"/>
    </source>
</evidence>
<accession>A0A7X3D2K5</accession>
<dbReference type="Proteomes" id="UP000540519">
    <property type="component" value="Unassembled WGS sequence"/>
</dbReference>
<name>A0A7X3D2K5_9FLAO</name>
<keyword evidence="2" id="KW-0732">Signal</keyword>
<reference evidence="3 4" key="1">
    <citation type="journal article" date="2019" name="Mar. Drugs">
        <title>Comparative Genomics and CAZyme Genome Repertoires of Marine Zobellia amurskyensis KMM 3526(T) and Zobellia laminariae KMM 3676(T).</title>
        <authorList>
            <person name="Chernysheva N."/>
            <person name="Bystritskaya E."/>
            <person name="Stenkova A."/>
            <person name="Golovkin I."/>
            <person name="Nedashkovskaya O."/>
            <person name="Isaeva M."/>
        </authorList>
    </citation>
    <scope>NUCLEOTIDE SEQUENCE [LARGE SCALE GENOMIC DNA]</scope>
    <source>
        <strain evidence="3 4">KMM 3526</strain>
    </source>
</reference>
<feature type="signal peptide" evidence="2">
    <location>
        <begin position="1"/>
        <end position="23"/>
    </location>
</feature>
<keyword evidence="4" id="KW-1185">Reference proteome</keyword>
<organism evidence="3 4">
    <name type="scientific">Zobellia amurskyensis</name>
    <dbReference type="NCBI Taxonomy" id="248905"/>
    <lineage>
        <taxon>Bacteria</taxon>
        <taxon>Pseudomonadati</taxon>
        <taxon>Bacteroidota</taxon>
        <taxon>Flavobacteriia</taxon>
        <taxon>Flavobacteriales</taxon>
        <taxon>Flavobacteriaceae</taxon>
        <taxon>Zobellia</taxon>
    </lineage>
</organism>
<feature type="region of interest" description="Disordered" evidence="1">
    <location>
        <begin position="24"/>
        <end position="93"/>
    </location>
</feature>
<feature type="compositionally biased region" description="Acidic residues" evidence="1">
    <location>
        <begin position="42"/>
        <end position="51"/>
    </location>
</feature>
<proteinExistence type="predicted"/>
<evidence type="ECO:0000313" key="3">
    <source>
        <dbReference type="EMBL" id="MUH37201.1"/>
    </source>
</evidence>
<comment type="caution">
    <text evidence="3">The sequence shown here is derived from an EMBL/GenBank/DDBJ whole genome shotgun (WGS) entry which is preliminary data.</text>
</comment>
<protein>
    <recommendedName>
        <fullName evidence="5">Lipoprotein</fullName>
    </recommendedName>
</protein>
<dbReference type="RefSeq" id="WP_155600559.1">
    <property type="nucleotide sequence ID" value="NZ_RCNR01000034.1"/>
</dbReference>
<evidence type="ECO:0008006" key="5">
    <source>
        <dbReference type="Google" id="ProtNLM"/>
    </source>
</evidence>
<evidence type="ECO:0000256" key="2">
    <source>
        <dbReference type="SAM" id="SignalP"/>
    </source>
</evidence>
<sequence>MNLPKILSIYTLILLLSTIISCSEDNSTTDPPVPKEQTENPVTDEENESTTEEPKEKASEEEEVEESLEEEEEEEEEETTNNFGTIELSGDETSDVGTELVVGHIAVGRADLTGTEKSVILTDENTEITEEGPEPKNLDKGFVLIGGDDLNTDGTTSAEKDISMVIFIDGEEYRFGCAVPNSGNFIDCGADYNIDFDKKEIVFKETTVVNTDTEVTLTMNGTITWE</sequence>